<reference evidence="3 4" key="1">
    <citation type="submission" date="2018-06" db="EMBL/GenBank/DDBJ databases">
        <title>Extensive metabolic versatility and redundancy in microbially diverse, dynamic hydrothermal sediments.</title>
        <authorList>
            <person name="Dombrowski N."/>
            <person name="Teske A."/>
            <person name="Baker B.J."/>
        </authorList>
    </citation>
    <scope>NUCLEOTIDE SEQUENCE [LARGE SCALE GENOMIC DNA]</scope>
    <source>
        <strain evidence="3">B79_G16</strain>
    </source>
</reference>
<dbReference type="Proteomes" id="UP000281261">
    <property type="component" value="Unassembled WGS sequence"/>
</dbReference>
<proteinExistence type="predicted"/>
<dbReference type="Pfam" id="PF00534">
    <property type="entry name" value="Glycos_transf_1"/>
    <property type="match status" value="1"/>
</dbReference>
<dbReference type="CDD" id="cd03809">
    <property type="entry name" value="GT4_MtfB-like"/>
    <property type="match status" value="1"/>
</dbReference>
<dbReference type="GO" id="GO:0016757">
    <property type="term" value="F:glycosyltransferase activity"/>
    <property type="evidence" value="ECO:0007669"/>
    <property type="project" value="InterPro"/>
</dbReference>
<organism evidence="3 4">
    <name type="scientific">candidate division Kazan bacterium</name>
    <dbReference type="NCBI Taxonomy" id="2202143"/>
    <lineage>
        <taxon>Bacteria</taxon>
        <taxon>Bacteria division Kazan-3B-28</taxon>
    </lineage>
</organism>
<dbReference type="InterPro" id="IPR001296">
    <property type="entry name" value="Glyco_trans_1"/>
</dbReference>
<sequence>MILANRPKKIGVDGSALVKSNPTGVEKATAEILLALFRLDVNNRYFIYAPSQLPDKFKNFSNVVARVMPSQRFWTQTALPRAIMRDNLDVFWSPSNILPPKLPPKSLATIYDVAFVKYPECYSWWSRILQRASVLRAKSLATRIITITQNTKEDLRRYFNMPASQIDIVPMARPTQAASAAKLPPKWKNYILAVGRVEHKKNSLNIVKAFEKLSAKYSNLHLVFAGPAGYGFGEIKKRIDNSSQSHNIHLLGFVSGEELNSLYRNAKLLLTPSLYEGFGLTILEGFAADIPVVTSDIGAMKEVAGNAAVLVNPHDAESIMSGVDRLLSGEAARRRCISAGRERLRDFSWEKSASKIRDIISSL</sequence>
<evidence type="ECO:0000256" key="1">
    <source>
        <dbReference type="ARBA" id="ARBA00022679"/>
    </source>
</evidence>
<dbReference type="SUPFAM" id="SSF53756">
    <property type="entry name" value="UDP-Glycosyltransferase/glycogen phosphorylase"/>
    <property type="match status" value="1"/>
</dbReference>
<dbReference type="PANTHER" id="PTHR46401:SF2">
    <property type="entry name" value="GLYCOSYLTRANSFERASE WBBK-RELATED"/>
    <property type="match status" value="1"/>
</dbReference>
<gene>
    <name evidence="3" type="ORF">DRH29_00395</name>
</gene>
<dbReference type="Gene3D" id="3.40.50.2000">
    <property type="entry name" value="Glycogen Phosphorylase B"/>
    <property type="match status" value="2"/>
</dbReference>
<evidence type="ECO:0000313" key="4">
    <source>
        <dbReference type="Proteomes" id="UP000281261"/>
    </source>
</evidence>
<accession>A0A420ZE33</accession>
<comment type="caution">
    <text evidence="3">The sequence shown here is derived from an EMBL/GenBank/DDBJ whole genome shotgun (WGS) entry which is preliminary data.</text>
</comment>
<feature type="domain" description="Glycosyl transferase family 1" evidence="2">
    <location>
        <begin position="181"/>
        <end position="343"/>
    </location>
</feature>
<evidence type="ECO:0000313" key="3">
    <source>
        <dbReference type="EMBL" id="RLC37862.1"/>
    </source>
</evidence>
<dbReference type="AlphaFoldDB" id="A0A420ZE33"/>
<name>A0A420ZE33_UNCK3</name>
<keyword evidence="1" id="KW-0808">Transferase</keyword>
<dbReference type="PANTHER" id="PTHR46401">
    <property type="entry name" value="GLYCOSYLTRANSFERASE WBBK-RELATED"/>
    <property type="match status" value="1"/>
</dbReference>
<dbReference type="GO" id="GO:0009103">
    <property type="term" value="P:lipopolysaccharide biosynthetic process"/>
    <property type="evidence" value="ECO:0007669"/>
    <property type="project" value="TreeGrafter"/>
</dbReference>
<protein>
    <recommendedName>
        <fullName evidence="2">Glycosyl transferase family 1 domain-containing protein</fullName>
    </recommendedName>
</protein>
<dbReference type="EMBL" id="QMNG01000001">
    <property type="protein sequence ID" value="RLC37862.1"/>
    <property type="molecule type" value="Genomic_DNA"/>
</dbReference>
<evidence type="ECO:0000259" key="2">
    <source>
        <dbReference type="Pfam" id="PF00534"/>
    </source>
</evidence>